<sequence length="170" mass="19119">MCCAKNVYEDPKCSNSLGLAYNVQDHLTYCPTSTLPVQILYRCAPFLGTDCVTISCWYREIGTLPAQFSYKFWVPGLFRQNCTKMVSVHMYGSTCTKTVPVRYRFPCASTKSLHNRYREMGHIGTKSALATCTGTAQVVLVGWDVDFLICAQEHPIALLTQFVLPFGHKK</sequence>
<dbReference type="Proteomes" id="UP000198287">
    <property type="component" value="Unassembled WGS sequence"/>
</dbReference>
<dbReference type="AlphaFoldDB" id="A0A226EPU8"/>
<accession>A0A226EPU8</accession>
<evidence type="ECO:0000313" key="1">
    <source>
        <dbReference type="EMBL" id="OXA59218.1"/>
    </source>
</evidence>
<organism evidence="1 2">
    <name type="scientific">Folsomia candida</name>
    <name type="common">Springtail</name>
    <dbReference type="NCBI Taxonomy" id="158441"/>
    <lineage>
        <taxon>Eukaryota</taxon>
        <taxon>Metazoa</taxon>
        <taxon>Ecdysozoa</taxon>
        <taxon>Arthropoda</taxon>
        <taxon>Hexapoda</taxon>
        <taxon>Collembola</taxon>
        <taxon>Entomobryomorpha</taxon>
        <taxon>Isotomoidea</taxon>
        <taxon>Isotomidae</taxon>
        <taxon>Proisotominae</taxon>
        <taxon>Folsomia</taxon>
    </lineage>
</organism>
<protein>
    <submittedName>
        <fullName evidence="1">Uncharacterized protein</fullName>
    </submittedName>
</protein>
<reference evidence="1 2" key="1">
    <citation type="submission" date="2015-12" db="EMBL/GenBank/DDBJ databases">
        <title>The genome of Folsomia candida.</title>
        <authorList>
            <person name="Faddeeva A."/>
            <person name="Derks M.F."/>
            <person name="Anvar Y."/>
            <person name="Smit S."/>
            <person name="Van Straalen N."/>
            <person name="Roelofs D."/>
        </authorList>
    </citation>
    <scope>NUCLEOTIDE SEQUENCE [LARGE SCALE GENOMIC DNA]</scope>
    <source>
        <strain evidence="1 2">VU population</strain>
        <tissue evidence="1">Whole body</tissue>
    </source>
</reference>
<proteinExistence type="predicted"/>
<dbReference type="EMBL" id="LNIX01000002">
    <property type="protein sequence ID" value="OXA59218.1"/>
    <property type="molecule type" value="Genomic_DNA"/>
</dbReference>
<evidence type="ECO:0000313" key="2">
    <source>
        <dbReference type="Proteomes" id="UP000198287"/>
    </source>
</evidence>
<comment type="caution">
    <text evidence="1">The sequence shown here is derived from an EMBL/GenBank/DDBJ whole genome shotgun (WGS) entry which is preliminary data.</text>
</comment>
<keyword evidence="2" id="KW-1185">Reference proteome</keyword>
<gene>
    <name evidence="1" type="ORF">Fcan01_05117</name>
</gene>
<name>A0A226EPU8_FOLCA</name>